<keyword evidence="2" id="KW-1185">Reference proteome</keyword>
<proteinExistence type="predicted"/>
<dbReference type="RefSeq" id="WP_277277515.1">
    <property type="nucleotide sequence ID" value="NZ_JAROCY010000008.1"/>
</dbReference>
<name>A0ABT6CJ95_9SPHN</name>
<reference evidence="1 2" key="1">
    <citation type="submission" date="2023-03" db="EMBL/GenBank/DDBJ databases">
        <title>Novosphingobium cyanobacteriorum sp. nov., isolated from a eutrophic reservoir during the Microcystis bloom period.</title>
        <authorList>
            <person name="Kang M."/>
            <person name="Le V."/>
            <person name="Ko S.-R."/>
            <person name="Lee S.-A."/>
            <person name="Ahn C.-Y."/>
        </authorList>
    </citation>
    <scope>NUCLEOTIDE SEQUENCE [LARGE SCALE GENOMIC DNA]</scope>
    <source>
        <strain evidence="1 2">HBC54</strain>
    </source>
</reference>
<evidence type="ECO:0000313" key="2">
    <source>
        <dbReference type="Proteomes" id="UP001222770"/>
    </source>
</evidence>
<evidence type="ECO:0000313" key="1">
    <source>
        <dbReference type="EMBL" id="MDF8333638.1"/>
    </source>
</evidence>
<dbReference type="EMBL" id="JAROCY010000008">
    <property type="protein sequence ID" value="MDF8333638.1"/>
    <property type="molecule type" value="Genomic_DNA"/>
</dbReference>
<sequence length="66" mass="7082">MIILKPWDVVDYLDSEKRIHGYLEAVTTDGDPVVLAAAREDVAKARLAAEGRATPIANTGVPAPPR</sequence>
<protein>
    <submittedName>
        <fullName evidence="1">Uncharacterized protein</fullName>
    </submittedName>
</protein>
<gene>
    <name evidence="1" type="ORF">POM99_10535</name>
</gene>
<organism evidence="1 2">
    <name type="scientific">Novosphingobium cyanobacteriorum</name>
    <dbReference type="NCBI Taxonomy" id="3024215"/>
    <lineage>
        <taxon>Bacteria</taxon>
        <taxon>Pseudomonadati</taxon>
        <taxon>Pseudomonadota</taxon>
        <taxon>Alphaproteobacteria</taxon>
        <taxon>Sphingomonadales</taxon>
        <taxon>Sphingomonadaceae</taxon>
        <taxon>Novosphingobium</taxon>
    </lineage>
</organism>
<dbReference type="Pfam" id="PF21716">
    <property type="entry name" value="dnstrm_HI1420"/>
    <property type="match status" value="1"/>
</dbReference>
<comment type="caution">
    <text evidence="1">The sequence shown here is derived from an EMBL/GenBank/DDBJ whole genome shotgun (WGS) entry which is preliminary data.</text>
</comment>
<dbReference type="Proteomes" id="UP001222770">
    <property type="component" value="Unassembled WGS sequence"/>
</dbReference>
<accession>A0ABT6CJ95</accession>
<dbReference type="InterPro" id="IPR014057">
    <property type="entry name" value="HI1420"/>
</dbReference>